<keyword evidence="2" id="KW-1185">Reference proteome</keyword>
<gene>
    <name evidence="1" type="primary">C1QL2.9</name>
    <name evidence="1" type="ORF">GBF38_005509</name>
</gene>
<evidence type="ECO:0000313" key="2">
    <source>
        <dbReference type="Proteomes" id="UP000805704"/>
    </source>
</evidence>
<proteinExistence type="predicted"/>
<sequence length="263" mass="29041">MAASVTQLVLLLCLSGTLADQSFTSSDVITAEESIRRDIKAELKELRDMVVEQNEELKATKAALDIQRTLVGDLRRENSALGASQRTTAVRLERLEKENKMLKTNMEMEKKEKATEMTPAQGLNTLGTKVAFSVALDCPGGLTYGPFDELTRVIFTWVSTNIGNAYNPATGTFTAPVQGVYYFRFSGVDDRANMWMGVFLYKNDQSVKYKQLQNGDGHLNLSFTVILQLERGDVIDARIFPGTRFAAAASGDINLSGFLLFSL</sequence>
<comment type="caution">
    <text evidence="1">The sequence shown here is derived from an EMBL/GenBank/DDBJ whole genome shotgun (WGS) entry which is preliminary data.</text>
</comment>
<dbReference type="EMBL" id="CM024809">
    <property type="protein sequence ID" value="KAG8006272.1"/>
    <property type="molecule type" value="Genomic_DNA"/>
</dbReference>
<protein>
    <submittedName>
        <fullName evidence="1">Complement C1q-like protein 2</fullName>
    </submittedName>
</protein>
<name>A0ACB7EVW2_NIBAL</name>
<dbReference type="Proteomes" id="UP000805704">
    <property type="component" value="Chromosome 21"/>
</dbReference>
<organism evidence="1 2">
    <name type="scientific">Nibea albiflora</name>
    <name type="common">Yellow drum</name>
    <name type="synonym">Corvina albiflora</name>
    <dbReference type="NCBI Taxonomy" id="240163"/>
    <lineage>
        <taxon>Eukaryota</taxon>
        <taxon>Metazoa</taxon>
        <taxon>Chordata</taxon>
        <taxon>Craniata</taxon>
        <taxon>Vertebrata</taxon>
        <taxon>Euteleostomi</taxon>
        <taxon>Actinopterygii</taxon>
        <taxon>Neopterygii</taxon>
        <taxon>Teleostei</taxon>
        <taxon>Neoteleostei</taxon>
        <taxon>Acanthomorphata</taxon>
        <taxon>Eupercaria</taxon>
        <taxon>Sciaenidae</taxon>
        <taxon>Nibea</taxon>
    </lineage>
</organism>
<accession>A0ACB7EVW2</accession>
<evidence type="ECO:0000313" key="1">
    <source>
        <dbReference type="EMBL" id="KAG8006272.1"/>
    </source>
</evidence>
<reference evidence="1" key="1">
    <citation type="submission" date="2020-04" db="EMBL/GenBank/DDBJ databases">
        <title>A chromosome-scale assembly and high-density genetic map of the yellow drum (Nibea albiflora) genome.</title>
        <authorList>
            <person name="Xu D."/>
            <person name="Zhang W."/>
            <person name="Chen R."/>
            <person name="Tan P."/>
            <person name="Wang L."/>
            <person name="Song H."/>
            <person name="Tian L."/>
            <person name="Zhu Q."/>
            <person name="Wang B."/>
        </authorList>
    </citation>
    <scope>NUCLEOTIDE SEQUENCE</scope>
    <source>
        <strain evidence="1">ZJHYS-2018</strain>
    </source>
</reference>